<sequence>MISRNDDKSCGRIISLKVPEVPAMDILGKAVVFQPSSERYAKKCSRKCATQKNSNPTKSSKNLVPHQAKVKKPAKTGGSNNITEGFQIEPNRSQAVYDSIKAPVLTSWMKIKDDTTGTFSFVDYRHTKINLAVEDASLQFTSKIGCKLDNGESIKCEEISQVKSGHSLHKCANNVEEKRSFASKGYEASEYSQPNSVNVFKSASYTNICKADSNPNQGLSSLGFHTENKHFNQTSREMLKLSNKNTKASYEKNFYRMATPKHPLFSEIKPGRKERFAIDEPHSKHIDFKTLEEIQNFHETNVRNHEIKASKKVCLEGSVSPSNHWNLINCITPLPRPSHLDRAQRKEYDPMLIDRLSFSKYFTDVPKGTDESKTTERCGDAPKPSSARDSKDPLVELTPRPKSSQDCVAVTSPRKKKSRQGASTSRRQNESGSIFNNAAFGHNESTKLQKHQQELKSMYCEAESKADMESKLLEYKDWDYSSFLDEKLERFLEKWDKAFGRDPTSDDDDDDDDDDDEK</sequence>
<feature type="compositionally biased region" description="Polar residues" evidence="1">
    <location>
        <begin position="420"/>
        <end position="436"/>
    </location>
</feature>
<feature type="compositionally biased region" description="Polar residues" evidence="1">
    <location>
        <begin position="48"/>
        <end position="62"/>
    </location>
</feature>
<reference evidence="2 3" key="1">
    <citation type="journal article" date="2021" name="Elife">
        <title>Chloroplast acquisition without the gene transfer in kleptoplastic sea slugs, Plakobranchus ocellatus.</title>
        <authorList>
            <person name="Maeda T."/>
            <person name="Takahashi S."/>
            <person name="Yoshida T."/>
            <person name="Shimamura S."/>
            <person name="Takaki Y."/>
            <person name="Nagai Y."/>
            <person name="Toyoda A."/>
            <person name="Suzuki Y."/>
            <person name="Arimoto A."/>
            <person name="Ishii H."/>
            <person name="Satoh N."/>
            <person name="Nishiyama T."/>
            <person name="Hasebe M."/>
            <person name="Maruyama T."/>
            <person name="Minagawa J."/>
            <person name="Obokata J."/>
            <person name="Shigenobu S."/>
        </authorList>
    </citation>
    <scope>NUCLEOTIDE SEQUENCE [LARGE SCALE GENOMIC DNA]</scope>
</reference>
<feature type="compositionally biased region" description="Acidic residues" evidence="1">
    <location>
        <begin position="505"/>
        <end position="518"/>
    </location>
</feature>
<proteinExistence type="predicted"/>
<evidence type="ECO:0000256" key="1">
    <source>
        <dbReference type="SAM" id="MobiDB-lite"/>
    </source>
</evidence>
<feature type="region of interest" description="Disordered" evidence="1">
    <location>
        <begin position="498"/>
        <end position="518"/>
    </location>
</feature>
<dbReference type="EMBL" id="BLXT01004610">
    <property type="protein sequence ID" value="GFO15389.1"/>
    <property type="molecule type" value="Genomic_DNA"/>
</dbReference>
<feature type="region of interest" description="Disordered" evidence="1">
    <location>
        <begin position="364"/>
        <end position="442"/>
    </location>
</feature>
<keyword evidence="3" id="KW-1185">Reference proteome</keyword>
<dbReference type="Proteomes" id="UP000735302">
    <property type="component" value="Unassembled WGS sequence"/>
</dbReference>
<comment type="caution">
    <text evidence="2">The sequence shown here is derived from an EMBL/GenBank/DDBJ whole genome shotgun (WGS) entry which is preliminary data.</text>
</comment>
<dbReference type="AlphaFoldDB" id="A0AAV4BAI1"/>
<organism evidence="2 3">
    <name type="scientific">Plakobranchus ocellatus</name>
    <dbReference type="NCBI Taxonomy" id="259542"/>
    <lineage>
        <taxon>Eukaryota</taxon>
        <taxon>Metazoa</taxon>
        <taxon>Spiralia</taxon>
        <taxon>Lophotrochozoa</taxon>
        <taxon>Mollusca</taxon>
        <taxon>Gastropoda</taxon>
        <taxon>Heterobranchia</taxon>
        <taxon>Euthyneura</taxon>
        <taxon>Panpulmonata</taxon>
        <taxon>Sacoglossa</taxon>
        <taxon>Placobranchoidea</taxon>
        <taxon>Plakobranchidae</taxon>
        <taxon>Plakobranchus</taxon>
    </lineage>
</organism>
<feature type="region of interest" description="Disordered" evidence="1">
    <location>
        <begin position="47"/>
        <end position="81"/>
    </location>
</feature>
<evidence type="ECO:0000313" key="3">
    <source>
        <dbReference type="Proteomes" id="UP000735302"/>
    </source>
</evidence>
<feature type="compositionally biased region" description="Basic and acidic residues" evidence="1">
    <location>
        <begin position="367"/>
        <end position="394"/>
    </location>
</feature>
<name>A0AAV4BAI1_9GAST</name>
<protein>
    <submittedName>
        <fullName evidence="2">Uncharacterized protein</fullName>
    </submittedName>
</protein>
<gene>
    <name evidence="2" type="ORF">PoB_004189400</name>
</gene>
<accession>A0AAV4BAI1</accession>
<evidence type="ECO:0000313" key="2">
    <source>
        <dbReference type="EMBL" id="GFO15389.1"/>
    </source>
</evidence>